<feature type="signal peptide" evidence="1">
    <location>
        <begin position="1"/>
        <end position="22"/>
    </location>
</feature>
<dbReference type="PROSITE" id="PS50983">
    <property type="entry name" value="FE_B12_PBP"/>
    <property type="match status" value="1"/>
</dbReference>
<dbReference type="Proteomes" id="UP000006546">
    <property type="component" value="Chromosome"/>
</dbReference>
<dbReference type="Gene3D" id="1.20.58.2180">
    <property type="match status" value="1"/>
</dbReference>
<dbReference type="InterPro" id="IPR002491">
    <property type="entry name" value="ABC_transptr_periplasmic_BD"/>
</dbReference>
<dbReference type="PANTHER" id="PTHR30535">
    <property type="entry name" value="VITAMIN B12-BINDING PROTEIN"/>
    <property type="match status" value="1"/>
</dbReference>
<evidence type="ECO:0000313" key="4">
    <source>
        <dbReference type="Proteomes" id="UP000006546"/>
    </source>
</evidence>
<dbReference type="PANTHER" id="PTHR30535:SF34">
    <property type="entry name" value="MOLYBDATE-BINDING PROTEIN MOLA"/>
    <property type="match status" value="1"/>
</dbReference>
<evidence type="ECO:0000259" key="2">
    <source>
        <dbReference type="PROSITE" id="PS50983"/>
    </source>
</evidence>
<evidence type="ECO:0000256" key="1">
    <source>
        <dbReference type="SAM" id="SignalP"/>
    </source>
</evidence>
<dbReference type="EMBL" id="CP002696">
    <property type="protein sequence ID" value="AEE16649.1"/>
    <property type="molecule type" value="Genomic_DNA"/>
</dbReference>
<keyword evidence="4" id="KW-1185">Reference proteome</keyword>
<protein>
    <submittedName>
        <fullName evidence="3">ABC-type transporter, periplasmic subunit</fullName>
    </submittedName>
</protein>
<reference evidence="4" key="1">
    <citation type="submission" date="2011-04" db="EMBL/GenBank/DDBJ databases">
        <title>The complete genome of Treponema brennaborense DSM 12168.</title>
        <authorList>
            <person name="Lucas S."/>
            <person name="Han J."/>
            <person name="Lapidus A."/>
            <person name="Bruce D."/>
            <person name="Goodwin L."/>
            <person name="Pitluck S."/>
            <person name="Peters L."/>
            <person name="Kyrpides N."/>
            <person name="Mavromatis K."/>
            <person name="Ivanova N."/>
            <person name="Mikhailova N."/>
            <person name="Pagani I."/>
            <person name="Teshima H."/>
            <person name="Detter J.C."/>
            <person name="Tapia R."/>
            <person name="Han C."/>
            <person name="Land M."/>
            <person name="Hauser L."/>
            <person name="Markowitz V."/>
            <person name="Cheng J.-F."/>
            <person name="Hugenholtz P."/>
            <person name="Woyke T."/>
            <person name="Wu D."/>
            <person name="Gronow S."/>
            <person name="Wellnitz S."/>
            <person name="Brambilla E."/>
            <person name="Klenk H.-P."/>
            <person name="Eisen J.A."/>
        </authorList>
    </citation>
    <scope>NUCLEOTIDE SEQUENCE [LARGE SCALE GENOMIC DNA]</scope>
    <source>
        <strain evidence="4">DSM 12168 / CIP 105900 / DD5/3</strain>
    </source>
</reference>
<dbReference type="KEGG" id="tbe:Trebr_1221"/>
<accession>F4LLI5</accession>
<dbReference type="OrthoDB" id="368509at2"/>
<proteinExistence type="predicted"/>
<dbReference type="STRING" id="906968.Trebr_1221"/>
<organism evidence="3 4">
    <name type="scientific">Treponema brennaborense (strain DSM 12168 / CIP 105900 / DD5/3)</name>
    <dbReference type="NCBI Taxonomy" id="906968"/>
    <lineage>
        <taxon>Bacteria</taxon>
        <taxon>Pseudomonadati</taxon>
        <taxon>Spirochaetota</taxon>
        <taxon>Spirochaetia</taxon>
        <taxon>Spirochaetales</taxon>
        <taxon>Treponemataceae</taxon>
        <taxon>Treponema</taxon>
    </lineage>
</organism>
<dbReference type="InterPro" id="IPR050902">
    <property type="entry name" value="ABC_Transporter_SBP"/>
</dbReference>
<sequence length="369" mass="40256">MKKYRAAATAVLFCSGFLVLFSGCTPKKPIGTTRTIVDQVGHTVVLPEKIERVVIASVWPLASVYCLAFGTDTLVGLDPAIISAAENSMLIKIAPDIASIPSSFSKNGMLNAEALAALKPDVVLYASGVMEDYDVATQAGIPAVGFSLSIRDYNAVETINSWIELLGQVMGTDMSDSEYVAYGREMEALVAGRIASVKDTDKPAVMFIHKYSDTGMTVPGLSSWADYWISASGGRNVASAFKGSMTTGMEQVYAWNPDSIFITNFTEAVPEDLYANAIGTADWSPVQAVKTGNVRKLPLGMYRWYVTCSDSPLMLLWMAKQNQGELFADIDMEETVRDFYRRFYDLELSDADIERIWTPNRAAAAGIKK</sequence>
<feature type="chain" id="PRO_5003316721" evidence="1">
    <location>
        <begin position="23"/>
        <end position="369"/>
    </location>
</feature>
<gene>
    <name evidence="3" type="ordered locus">Trebr_1221</name>
</gene>
<evidence type="ECO:0000313" key="3">
    <source>
        <dbReference type="EMBL" id="AEE16649.1"/>
    </source>
</evidence>
<dbReference type="Pfam" id="PF01497">
    <property type="entry name" value="Peripla_BP_2"/>
    <property type="match status" value="1"/>
</dbReference>
<dbReference type="Gene3D" id="3.40.50.1980">
    <property type="entry name" value="Nitrogenase molybdenum iron protein domain"/>
    <property type="match status" value="2"/>
</dbReference>
<dbReference type="eggNOG" id="COG0614">
    <property type="taxonomic scope" value="Bacteria"/>
</dbReference>
<name>F4LLI5_TREBD</name>
<dbReference type="HOGENOM" id="CLU_038034_13_3_12"/>
<dbReference type="GO" id="GO:0071281">
    <property type="term" value="P:cellular response to iron ion"/>
    <property type="evidence" value="ECO:0007669"/>
    <property type="project" value="TreeGrafter"/>
</dbReference>
<dbReference type="SUPFAM" id="SSF53807">
    <property type="entry name" value="Helical backbone' metal receptor"/>
    <property type="match status" value="1"/>
</dbReference>
<feature type="domain" description="Fe/B12 periplasmic-binding" evidence="2">
    <location>
        <begin position="52"/>
        <end position="326"/>
    </location>
</feature>
<dbReference type="PROSITE" id="PS51257">
    <property type="entry name" value="PROKAR_LIPOPROTEIN"/>
    <property type="match status" value="1"/>
</dbReference>
<keyword evidence="1" id="KW-0732">Signal</keyword>
<dbReference type="RefSeq" id="WP_013758356.1">
    <property type="nucleotide sequence ID" value="NC_015500.1"/>
</dbReference>
<dbReference type="AlphaFoldDB" id="F4LLI5"/>